<accession>A0A9W8CD36</accession>
<protein>
    <submittedName>
        <fullName evidence="1">Uncharacterized protein</fullName>
    </submittedName>
</protein>
<dbReference type="EMBL" id="JAFHDT010000001">
    <property type="protein sequence ID" value="KAI7814979.1"/>
    <property type="molecule type" value="Genomic_DNA"/>
</dbReference>
<feature type="non-terminal residue" evidence="1">
    <location>
        <position position="47"/>
    </location>
</feature>
<reference evidence="1" key="1">
    <citation type="submission" date="2021-02" db="EMBL/GenBank/DDBJ databases">
        <title>Comparative genomics reveals that relaxation of natural selection precedes convergent phenotypic evolution of cavefish.</title>
        <authorList>
            <person name="Peng Z."/>
        </authorList>
    </citation>
    <scope>NUCLEOTIDE SEQUENCE</scope>
    <source>
        <tissue evidence="1">Muscle</tissue>
    </source>
</reference>
<comment type="caution">
    <text evidence="1">The sequence shown here is derived from an EMBL/GenBank/DDBJ whole genome shotgun (WGS) entry which is preliminary data.</text>
</comment>
<name>A0A9W8CD36_TRIRA</name>
<keyword evidence="2" id="KW-1185">Reference proteome</keyword>
<evidence type="ECO:0000313" key="1">
    <source>
        <dbReference type="EMBL" id="KAI7814979.1"/>
    </source>
</evidence>
<dbReference type="Proteomes" id="UP001059041">
    <property type="component" value="Linkage Group LG1"/>
</dbReference>
<organism evidence="1 2">
    <name type="scientific">Triplophysa rosa</name>
    <name type="common">Cave loach</name>
    <dbReference type="NCBI Taxonomy" id="992332"/>
    <lineage>
        <taxon>Eukaryota</taxon>
        <taxon>Metazoa</taxon>
        <taxon>Chordata</taxon>
        <taxon>Craniata</taxon>
        <taxon>Vertebrata</taxon>
        <taxon>Euteleostomi</taxon>
        <taxon>Actinopterygii</taxon>
        <taxon>Neopterygii</taxon>
        <taxon>Teleostei</taxon>
        <taxon>Ostariophysi</taxon>
        <taxon>Cypriniformes</taxon>
        <taxon>Nemacheilidae</taxon>
        <taxon>Triplophysa</taxon>
    </lineage>
</organism>
<feature type="non-terminal residue" evidence="1">
    <location>
        <position position="1"/>
    </location>
</feature>
<evidence type="ECO:0000313" key="2">
    <source>
        <dbReference type="Proteomes" id="UP001059041"/>
    </source>
</evidence>
<proteinExistence type="predicted"/>
<gene>
    <name evidence="1" type="ORF">IRJ41_024679</name>
</gene>
<dbReference type="AlphaFoldDB" id="A0A9W8CD36"/>
<sequence length="47" mass="5396">SVLLLICARTRAPRAHTLRLRESGRGQLWRWAAAFPEKRRASCCVMT</sequence>